<keyword evidence="3" id="KW-1185">Reference proteome</keyword>
<dbReference type="InterPro" id="IPR010718">
    <property type="entry name" value="DUF1294"/>
</dbReference>
<organism evidence="2 3">
    <name type="scientific">Clostridium moniliforme</name>
    <dbReference type="NCBI Taxonomy" id="39489"/>
    <lineage>
        <taxon>Bacteria</taxon>
        <taxon>Bacillati</taxon>
        <taxon>Bacillota</taxon>
        <taxon>Clostridia</taxon>
        <taxon>Eubacteriales</taxon>
        <taxon>Clostridiaceae</taxon>
        <taxon>Clostridium</taxon>
    </lineage>
</organism>
<keyword evidence="1" id="KW-0472">Membrane</keyword>
<comment type="caution">
    <text evidence="2">The sequence shown here is derived from an EMBL/GenBank/DDBJ whole genome shotgun (WGS) entry which is preliminary data.</text>
</comment>
<keyword evidence="1" id="KW-1133">Transmembrane helix</keyword>
<sequence>MLIDKEKAKKHKWRIPENTLIFIALIGGSIGSFIAMNFFRHKTKHFKFKVGIPIILIIQLILIYCIKISY</sequence>
<dbReference type="Proteomes" id="UP000783390">
    <property type="component" value="Unassembled WGS sequence"/>
</dbReference>
<gene>
    <name evidence="2" type="ORF">J2Z53_001922</name>
</gene>
<proteinExistence type="predicted"/>
<accession>A0ABS4F2L6</accession>
<evidence type="ECO:0000256" key="1">
    <source>
        <dbReference type="SAM" id="Phobius"/>
    </source>
</evidence>
<reference evidence="2 3" key="1">
    <citation type="submission" date="2021-03" db="EMBL/GenBank/DDBJ databases">
        <title>Genomic Encyclopedia of Type Strains, Phase IV (KMG-IV): sequencing the most valuable type-strain genomes for metagenomic binning, comparative biology and taxonomic classification.</title>
        <authorList>
            <person name="Goeker M."/>
        </authorList>
    </citation>
    <scope>NUCLEOTIDE SEQUENCE [LARGE SCALE GENOMIC DNA]</scope>
    <source>
        <strain evidence="2 3">DSM 3984</strain>
    </source>
</reference>
<dbReference type="Pfam" id="PF06961">
    <property type="entry name" value="DUF1294"/>
    <property type="match status" value="1"/>
</dbReference>
<evidence type="ECO:0000313" key="3">
    <source>
        <dbReference type="Proteomes" id="UP000783390"/>
    </source>
</evidence>
<protein>
    <submittedName>
        <fullName evidence="2">Uncharacterized membrane protein YsdA (DUF1294 family)</fullName>
    </submittedName>
</protein>
<keyword evidence="1" id="KW-0812">Transmembrane</keyword>
<feature type="transmembrane region" description="Helical" evidence="1">
    <location>
        <begin position="46"/>
        <end position="66"/>
    </location>
</feature>
<evidence type="ECO:0000313" key="2">
    <source>
        <dbReference type="EMBL" id="MBP1890327.1"/>
    </source>
</evidence>
<feature type="transmembrane region" description="Helical" evidence="1">
    <location>
        <begin position="20"/>
        <end position="40"/>
    </location>
</feature>
<name>A0ABS4F2L6_9CLOT</name>
<dbReference type="EMBL" id="JAGGJZ010000006">
    <property type="protein sequence ID" value="MBP1890327.1"/>
    <property type="molecule type" value="Genomic_DNA"/>
</dbReference>